<feature type="region of interest" description="Disordered" evidence="1">
    <location>
        <begin position="80"/>
        <end position="114"/>
    </location>
</feature>
<dbReference type="Proteomes" id="UP000290439">
    <property type="component" value="Chromosome"/>
</dbReference>
<feature type="transmembrane region" description="Helical" evidence="2">
    <location>
        <begin position="55"/>
        <end position="74"/>
    </location>
</feature>
<gene>
    <name evidence="3" type="ORF">NCTC10797_02921</name>
</gene>
<evidence type="ECO:0000256" key="2">
    <source>
        <dbReference type="SAM" id="Phobius"/>
    </source>
</evidence>
<dbReference type="RefSeq" id="WP_036538869.1">
    <property type="nucleotide sequence ID" value="NZ_JADLPI010000002.1"/>
</dbReference>
<feature type="compositionally biased region" description="Low complexity" evidence="1">
    <location>
        <begin position="92"/>
        <end position="103"/>
    </location>
</feature>
<feature type="region of interest" description="Disordered" evidence="1">
    <location>
        <begin position="1"/>
        <end position="50"/>
    </location>
</feature>
<accession>A0A4U8VZX7</accession>
<dbReference type="AlphaFoldDB" id="A0A4U8VZX7"/>
<evidence type="ECO:0000256" key="1">
    <source>
        <dbReference type="SAM" id="MobiDB-lite"/>
    </source>
</evidence>
<name>A0A4U8VZX7_9NOCA</name>
<evidence type="ECO:0000313" key="3">
    <source>
        <dbReference type="EMBL" id="VFA99141.1"/>
    </source>
</evidence>
<organism evidence="3 4">
    <name type="scientific">Nocardia cyriacigeorgica</name>
    <dbReference type="NCBI Taxonomy" id="135487"/>
    <lineage>
        <taxon>Bacteria</taxon>
        <taxon>Bacillati</taxon>
        <taxon>Actinomycetota</taxon>
        <taxon>Actinomycetes</taxon>
        <taxon>Mycobacteriales</taxon>
        <taxon>Nocardiaceae</taxon>
        <taxon>Nocardia</taxon>
    </lineage>
</organism>
<keyword evidence="2" id="KW-0812">Transmembrane</keyword>
<keyword evidence="2" id="KW-1133">Transmembrane helix</keyword>
<reference evidence="3 4" key="1">
    <citation type="submission" date="2019-02" db="EMBL/GenBank/DDBJ databases">
        <authorList>
            <consortium name="Pathogen Informatics"/>
        </authorList>
    </citation>
    <scope>NUCLEOTIDE SEQUENCE [LARGE SCALE GENOMIC DNA]</scope>
    <source>
        <strain evidence="3 4">3012STDY6756504</strain>
    </source>
</reference>
<dbReference type="EMBL" id="LR215973">
    <property type="protein sequence ID" value="VFA99141.1"/>
    <property type="molecule type" value="Genomic_DNA"/>
</dbReference>
<evidence type="ECO:0008006" key="5">
    <source>
        <dbReference type="Google" id="ProtNLM"/>
    </source>
</evidence>
<feature type="compositionally biased region" description="Polar residues" evidence="1">
    <location>
        <begin position="1"/>
        <end position="15"/>
    </location>
</feature>
<keyword evidence="2" id="KW-0472">Membrane</keyword>
<evidence type="ECO:0000313" key="4">
    <source>
        <dbReference type="Proteomes" id="UP000290439"/>
    </source>
</evidence>
<dbReference type="OrthoDB" id="4571482at2"/>
<proteinExistence type="predicted"/>
<protein>
    <recommendedName>
        <fullName evidence="5">DUF5666 domain-containing protein</fullName>
    </recommendedName>
</protein>
<sequence length="192" mass="19052">MPQSSTPWSRLSQAQAGLPAKGFGGSPDTAAPSNGHAHDRAAGPHSGSAPTHSTLLLGGTATVIALLAVVIALFTGHRTPSTPAPEVDPPRVTSAQAPSAAAPVPAPTPSTQGRSVAVGRVAATDGTTLQVESLFGTTTTVHTTPSTKVHVLFGSRVADISAGAVIAAYGDKHPDGSITATYLAGAGLDLTR</sequence>